<dbReference type="CDD" id="cd20119">
    <property type="entry name" value="MBT_dSfmbt_rpt1"/>
    <property type="match status" value="1"/>
</dbReference>
<keyword evidence="8" id="KW-0862">Zinc</keyword>
<evidence type="ECO:0000256" key="3">
    <source>
        <dbReference type="ARBA" id="ARBA00022679"/>
    </source>
</evidence>
<keyword evidence="9" id="KW-0156">Chromatin regulator</keyword>
<keyword evidence="18" id="KW-1185">Reference proteome</keyword>
<sequence>MNEEEERVPTIRTSAATKIRVAPEYYLQHAHQEAANGNNVKAIQNYIYYMDNLTNMNDMKVLDLVSLTKLILNMSSSIIEPTAAEEDEIMKCYTAVINNFPENVILRNAFGVYFFGQGEYTVSAAFLEVAAKLGYLPAEKNYMHVMWHLIPRWHFRMLNDRKRNESYRDAIRKAVKSGYKNVCDIGTGCGLLSLIAASLKGAEVTAIEENKFLFNIAQTIFEKNKAKVNLIHSNSTQLTSLSTPCNLIVTEIFDAALFGENCLRTIKHALDTFVSEEKFKVIPASAKVYVTAFRSPEMMRKARYTEQLKELGLEDVCLIEIAPEPYDAEYLKNKNLQYVSETKPFLTVNFSDKKQLDELLTPDNDAVDEVELICTEDGAVHALAIWFDLSLDEDITISTNPFNSDVECWEQGVYHLTHPIQVKKDEVLKIKPRVVEGQITFTVVGHNESCPKCFEVSTEVISFLNDVKLVETITKAVERYDNCDLRIVDFNVFPLFGLLMAKKGATVYHVYKDECDLNLYKYLMEVNQLSNYKMIFIHERAMESYMVYLEPPDIVYTDVVKTDGSWNKMELSIESESKLDCVVVPKKIFLKAQFISSKYLDVCNRVDDSKALNFKIAAYLNEFSGTEHPNIEHLECEKHSTIVTFDVSDADVFDLHMETIISEDGICNAILYWFDFQFTDDESITFSTLDSYHYDKTCTLLQKPKAVKKGDKIMIHVLRSTVNTYLPSPTDAIPLCSRVSAASGEMYPLNLWSCNFCSASAYVYVVYTMPGVADMGMVWMGAGQPNPEMSMELMSGDNTDMLLEHENPYFTPSLHSMSNQSMDDINTIHSSQMDGMENLDMMQYIDMKHESNDSSYAEEDSQNPVYMITTATQTLPCPTRKIKPIKHPGLVLKTPIAYQSNTDPSVIPIQKDGIAVCEKCGAIGVKHAFYTRERRFCSMACARGYSGLIPEPLPLSQQQTPENHHFAKHRFTMKTEDDFTNTVTDQEFPQLPPAPVLPPIDETVPLTRRKSAEPANSHDWDSQLNDQYFVAAPVTCFKHAPMCDIWENIMVGMKVEVENTDCDNVSDAFPDSFWVATVMKIVGYKALLRYEGFGSNDSKDFWVSLCSNQVHSVGWCATRGKPLIPPKTIEDKYGDWKDFLSKRLTGARTLPSNFSNKASDSLKSRFQCGLNLEVVDKNRISQVKVAIVHKIVGKRLNVKYFDLPSDDGGFWCHEDSPLLHPVGWAKKHTFDYELLWQHSTRSVVSIEIEYTKSFMYKKKSHGNSWARGALPHALPYTTQYLCIHYSEINMPFL</sequence>
<evidence type="ECO:0000256" key="4">
    <source>
        <dbReference type="ARBA" id="ARBA00022691"/>
    </source>
</evidence>
<dbReference type="GO" id="GO:0003682">
    <property type="term" value="F:chromatin binding"/>
    <property type="evidence" value="ECO:0007669"/>
    <property type="project" value="TreeGrafter"/>
</dbReference>
<dbReference type="GO" id="GO:0042393">
    <property type="term" value="F:histone binding"/>
    <property type="evidence" value="ECO:0007669"/>
    <property type="project" value="TreeGrafter"/>
</dbReference>
<evidence type="ECO:0000256" key="7">
    <source>
        <dbReference type="ARBA" id="ARBA00022771"/>
    </source>
</evidence>
<dbReference type="Gene3D" id="2.70.160.11">
    <property type="entry name" value="Hnrnp arginine n-methyltransferase1"/>
    <property type="match status" value="2"/>
</dbReference>
<evidence type="ECO:0000256" key="12">
    <source>
        <dbReference type="ARBA" id="ARBA00023242"/>
    </source>
</evidence>
<keyword evidence="6" id="KW-0677">Repeat</keyword>
<dbReference type="InterPro" id="IPR055135">
    <property type="entry name" value="PRMT_dom"/>
</dbReference>
<keyword evidence="4 15" id="KW-0949">S-adenosyl-L-methionine</keyword>
<feature type="repeat" description="MBT" evidence="14">
    <location>
        <begin position="1018"/>
        <end position="1126"/>
    </location>
</feature>
<keyword evidence="10" id="KW-0805">Transcription regulation</keyword>
<feature type="domain" description="FCS-type" evidence="16">
    <location>
        <begin position="908"/>
        <end position="943"/>
    </location>
</feature>
<protein>
    <recommendedName>
        <fullName evidence="16">FCS-type domain-containing protein</fullName>
    </recommendedName>
</protein>
<dbReference type="Gene3D" id="3.40.50.150">
    <property type="entry name" value="Vaccinia Virus protein VP39"/>
    <property type="match status" value="1"/>
</dbReference>
<evidence type="ECO:0000256" key="13">
    <source>
        <dbReference type="PROSITE-ProRule" id="PRU00367"/>
    </source>
</evidence>
<dbReference type="SUPFAM" id="SSF63748">
    <property type="entry name" value="Tudor/PWWP/MBT"/>
    <property type="match status" value="2"/>
</dbReference>
<evidence type="ECO:0000256" key="6">
    <source>
        <dbReference type="ARBA" id="ARBA00022737"/>
    </source>
</evidence>
<keyword evidence="5" id="KW-0479">Metal-binding</keyword>
<evidence type="ECO:0000256" key="15">
    <source>
        <dbReference type="PROSITE-ProRule" id="PRU01015"/>
    </source>
</evidence>
<evidence type="ECO:0000256" key="14">
    <source>
        <dbReference type="PROSITE-ProRule" id="PRU00459"/>
    </source>
</evidence>
<comment type="caution">
    <text evidence="17">The sequence shown here is derived from an EMBL/GenBank/DDBJ whole genome shotgun (WGS) entry which is preliminary data.</text>
</comment>
<dbReference type="InterPro" id="IPR050548">
    <property type="entry name" value="PcG_chromatin_remod_factors"/>
</dbReference>
<dbReference type="GO" id="GO:0016274">
    <property type="term" value="F:protein-arginine N-methyltransferase activity"/>
    <property type="evidence" value="ECO:0007669"/>
    <property type="project" value="InterPro"/>
</dbReference>
<evidence type="ECO:0000256" key="8">
    <source>
        <dbReference type="ARBA" id="ARBA00022833"/>
    </source>
</evidence>
<keyword evidence="2 15" id="KW-0489">Methyltransferase</keyword>
<evidence type="ECO:0000259" key="16">
    <source>
        <dbReference type="PROSITE" id="PS51024"/>
    </source>
</evidence>
<dbReference type="Pfam" id="PF02820">
    <property type="entry name" value="MBT"/>
    <property type="match status" value="2"/>
</dbReference>
<dbReference type="InterPro" id="IPR025799">
    <property type="entry name" value="Arg_MeTrfase"/>
</dbReference>
<gene>
    <name evidence="17" type="ORF">GEV33_004687</name>
</gene>
<keyword evidence="3 15" id="KW-0808">Transferase</keyword>
<dbReference type="Pfam" id="PF22528">
    <property type="entry name" value="PRMT_C"/>
    <property type="match status" value="1"/>
</dbReference>
<dbReference type="InterPro" id="IPR047358">
    <property type="entry name" value="MBT_dSfmbt_rpt1"/>
</dbReference>
<dbReference type="PROSITE" id="PS51024">
    <property type="entry name" value="ZF_FCS"/>
    <property type="match status" value="1"/>
</dbReference>
<evidence type="ECO:0000313" key="17">
    <source>
        <dbReference type="EMBL" id="KAH0818104.1"/>
    </source>
</evidence>
<dbReference type="PANTHER" id="PTHR12247">
    <property type="entry name" value="POLYCOMB GROUP PROTEIN"/>
    <property type="match status" value="1"/>
</dbReference>
<evidence type="ECO:0000256" key="2">
    <source>
        <dbReference type="ARBA" id="ARBA00022603"/>
    </source>
</evidence>
<keyword evidence="11" id="KW-0804">Transcription</keyword>
<comment type="subcellular location">
    <subcellularLocation>
        <location evidence="1">Nucleus</location>
    </subcellularLocation>
</comment>
<keyword evidence="7 13" id="KW-0863">Zinc-finger</keyword>
<dbReference type="Proteomes" id="UP000719412">
    <property type="component" value="Unassembled WGS sequence"/>
</dbReference>
<dbReference type="EMBL" id="JABDTM020018360">
    <property type="protein sequence ID" value="KAH0818104.1"/>
    <property type="molecule type" value="Genomic_DNA"/>
</dbReference>
<evidence type="ECO:0000256" key="9">
    <source>
        <dbReference type="ARBA" id="ARBA00022853"/>
    </source>
</evidence>
<evidence type="ECO:0000256" key="1">
    <source>
        <dbReference type="ARBA" id="ARBA00004123"/>
    </source>
</evidence>
<dbReference type="InterPro" id="IPR038603">
    <property type="entry name" value="Znf_FCS_sf"/>
</dbReference>
<dbReference type="PROSITE" id="PS51079">
    <property type="entry name" value="MBT"/>
    <property type="match status" value="2"/>
</dbReference>
<keyword evidence="12" id="KW-0539">Nucleus</keyword>
<dbReference type="PANTHER" id="PTHR12247:SF104">
    <property type="entry name" value="POLYCOMB PROTEIN SFMBT"/>
    <property type="match status" value="1"/>
</dbReference>
<dbReference type="Gene3D" id="2.30.30.140">
    <property type="match status" value="2"/>
</dbReference>
<dbReference type="SUPFAM" id="SSF53335">
    <property type="entry name" value="S-adenosyl-L-methionine-dependent methyltransferases"/>
    <property type="match status" value="1"/>
</dbReference>
<dbReference type="GO" id="GO:0005634">
    <property type="term" value="C:nucleus"/>
    <property type="evidence" value="ECO:0007669"/>
    <property type="project" value="UniProtKB-SubCell"/>
</dbReference>
<dbReference type="Gene3D" id="3.30.60.160">
    <property type="match status" value="1"/>
</dbReference>
<reference evidence="17" key="1">
    <citation type="journal article" date="2020" name="J Insects Food Feed">
        <title>The yellow mealworm (Tenebrio molitor) genome: a resource for the emerging insects as food and feed industry.</title>
        <authorList>
            <person name="Eriksson T."/>
            <person name="Andere A."/>
            <person name="Kelstrup H."/>
            <person name="Emery V."/>
            <person name="Picard C."/>
        </authorList>
    </citation>
    <scope>NUCLEOTIDE SEQUENCE</scope>
    <source>
        <strain evidence="17">Stoneville</strain>
        <tissue evidence="17">Whole head</tissue>
    </source>
</reference>
<evidence type="ECO:0000256" key="10">
    <source>
        <dbReference type="ARBA" id="ARBA00023015"/>
    </source>
</evidence>
<proteinExistence type="predicted"/>
<accession>A0A8J6HNY1</accession>
<feature type="repeat" description="MBT" evidence="14">
    <location>
        <begin position="1134"/>
        <end position="1235"/>
    </location>
</feature>
<dbReference type="GO" id="GO:0032259">
    <property type="term" value="P:methylation"/>
    <property type="evidence" value="ECO:0007669"/>
    <property type="project" value="UniProtKB-KW"/>
</dbReference>
<evidence type="ECO:0000256" key="11">
    <source>
        <dbReference type="ARBA" id="ARBA00023163"/>
    </source>
</evidence>
<dbReference type="GO" id="GO:0008270">
    <property type="term" value="F:zinc ion binding"/>
    <property type="evidence" value="ECO:0007669"/>
    <property type="project" value="UniProtKB-KW"/>
</dbReference>
<dbReference type="CDD" id="cd02440">
    <property type="entry name" value="AdoMet_MTases"/>
    <property type="match status" value="1"/>
</dbReference>
<dbReference type="GO" id="GO:0045892">
    <property type="term" value="P:negative regulation of DNA-templated transcription"/>
    <property type="evidence" value="ECO:0007669"/>
    <property type="project" value="TreeGrafter"/>
</dbReference>
<dbReference type="InterPro" id="IPR029063">
    <property type="entry name" value="SAM-dependent_MTases_sf"/>
</dbReference>
<dbReference type="Pfam" id="PF21319">
    <property type="entry name" value="zf-FCS_1"/>
    <property type="match status" value="1"/>
</dbReference>
<dbReference type="Pfam" id="PF06325">
    <property type="entry name" value="PrmA"/>
    <property type="match status" value="1"/>
</dbReference>
<evidence type="ECO:0000256" key="5">
    <source>
        <dbReference type="ARBA" id="ARBA00022723"/>
    </source>
</evidence>
<dbReference type="InterPro" id="IPR004092">
    <property type="entry name" value="Mbt"/>
</dbReference>
<evidence type="ECO:0000313" key="18">
    <source>
        <dbReference type="Proteomes" id="UP000719412"/>
    </source>
</evidence>
<dbReference type="GO" id="GO:0006325">
    <property type="term" value="P:chromatin organization"/>
    <property type="evidence" value="ECO:0007669"/>
    <property type="project" value="UniProtKB-KW"/>
</dbReference>
<dbReference type="InterPro" id="IPR012313">
    <property type="entry name" value="Znf_FCS"/>
</dbReference>
<reference evidence="17" key="2">
    <citation type="submission" date="2021-08" db="EMBL/GenBank/DDBJ databases">
        <authorList>
            <person name="Eriksson T."/>
        </authorList>
    </citation>
    <scope>NUCLEOTIDE SEQUENCE</scope>
    <source>
        <strain evidence="17">Stoneville</strain>
        <tissue evidence="17">Whole head</tissue>
    </source>
</reference>
<dbReference type="PROSITE" id="PS51678">
    <property type="entry name" value="SAM_MT_PRMT"/>
    <property type="match status" value="1"/>
</dbReference>
<organism evidence="17 18">
    <name type="scientific">Tenebrio molitor</name>
    <name type="common">Yellow mealworm beetle</name>
    <dbReference type="NCBI Taxonomy" id="7067"/>
    <lineage>
        <taxon>Eukaryota</taxon>
        <taxon>Metazoa</taxon>
        <taxon>Ecdysozoa</taxon>
        <taxon>Arthropoda</taxon>
        <taxon>Hexapoda</taxon>
        <taxon>Insecta</taxon>
        <taxon>Pterygota</taxon>
        <taxon>Neoptera</taxon>
        <taxon>Endopterygota</taxon>
        <taxon>Coleoptera</taxon>
        <taxon>Polyphaga</taxon>
        <taxon>Cucujiformia</taxon>
        <taxon>Tenebrionidae</taxon>
        <taxon>Tenebrio</taxon>
    </lineage>
</organism>
<name>A0A8J6HNY1_TENMO</name>
<dbReference type="SMART" id="SM00561">
    <property type="entry name" value="MBT"/>
    <property type="match status" value="2"/>
</dbReference>